<evidence type="ECO:0000313" key="1">
    <source>
        <dbReference type="EMBL" id="KWV86380.1"/>
    </source>
</evidence>
<dbReference type="EMBL" id="LCYA01000094">
    <property type="protein sequence ID" value="KWV86380.1"/>
    <property type="molecule type" value="Genomic_DNA"/>
</dbReference>
<accession>A0A109LF49</accession>
<dbReference type="AlphaFoldDB" id="A0A109LF49"/>
<name>A0A109LF49_PSEFL</name>
<protein>
    <submittedName>
        <fullName evidence="1">Uncharacterized protein</fullName>
    </submittedName>
</protein>
<reference evidence="1 2" key="1">
    <citation type="submission" date="2015-05" db="EMBL/GenBank/DDBJ databases">
        <title>A genomic and transcriptomic approach to investigate the blue pigment phenotype in Pseudomonas fluorescens.</title>
        <authorList>
            <person name="Andreani N.A."/>
            <person name="Cardazzo B."/>
        </authorList>
    </citation>
    <scope>NUCLEOTIDE SEQUENCE [LARGE SCALE GENOMIC DNA]</scope>
    <source>
        <strain evidence="1 2">Ps_22</strain>
    </source>
</reference>
<comment type="caution">
    <text evidence="1">The sequence shown here is derived from an EMBL/GenBank/DDBJ whole genome shotgun (WGS) entry which is preliminary data.</text>
</comment>
<gene>
    <name evidence="1" type="ORF">PFLmoz3_03998</name>
</gene>
<sequence>MIAPFCMPSARAARTYSRLRPRRNSARTTSTRLIQENSSMIPSSHQKLGCTKLARMISR</sequence>
<organism evidence="1 2">
    <name type="scientific">Pseudomonas fluorescens</name>
    <dbReference type="NCBI Taxonomy" id="294"/>
    <lineage>
        <taxon>Bacteria</taxon>
        <taxon>Pseudomonadati</taxon>
        <taxon>Pseudomonadota</taxon>
        <taxon>Gammaproteobacteria</taxon>
        <taxon>Pseudomonadales</taxon>
        <taxon>Pseudomonadaceae</taxon>
        <taxon>Pseudomonas</taxon>
    </lineage>
</organism>
<proteinExistence type="predicted"/>
<dbReference type="Proteomes" id="UP000061348">
    <property type="component" value="Unassembled WGS sequence"/>
</dbReference>
<evidence type="ECO:0000313" key="2">
    <source>
        <dbReference type="Proteomes" id="UP000061348"/>
    </source>
</evidence>